<keyword evidence="4" id="KW-1185">Reference proteome</keyword>
<evidence type="ECO:0000256" key="2">
    <source>
        <dbReference type="SAM" id="Phobius"/>
    </source>
</evidence>
<dbReference type="Proteomes" id="UP000694426">
    <property type="component" value="Unplaced"/>
</dbReference>
<reference evidence="3" key="1">
    <citation type="submission" date="2025-08" db="UniProtKB">
        <authorList>
            <consortium name="Ensembl"/>
        </authorList>
    </citation>
    <scope>IDENTIFICATION</scope>
</reference>
<keyword evidence="2" id="KW-1133">Transmembrane helix</keyword>
<dbReference type="Gene3D" id="1.10.287.210">
    <property type="match status" value="1"/>
</dbReference>
<dbReference type="AlphaFoldDB" id="A0A8B9CPZ9"/>
<dbReference type="Pfam" id="PF00429">
    <property type="entry name" value="TLV_coat"/>
    <property type="match status" value="1"/>
</dbReference>
<dbReference type="GeneTree" id="ENSGT00940000165291"/>
<name>A0A8B9CPZ9_9AVES</name>
<sequence length="389" mass="44309">IERPLVILGVDQANLRLPLFNLSDCWVCTVLPRGNLEFPVWGIPSMNWTLTFAHSRNGTCPFGKDDREHLGERFELLPHENVNIYTRCLNDKTPCVGTGPLSYLAQEPDNCSMAEYVGIFNLTKIRDYGVGVTICADKKDTNSGSHGLNSLMQICKLQKGFYWLCGDGRARKSLPLNWKGHCIGGYLIQTLWRQTRTVSNNPLVMRPTGFHSFVRWLIPSLGISELEKATVNISATLEIIENATADALLSLQEEISSLHKVVLQNRMGLDMLLAKEGGLCTVVNQTCCVYVNKQNRIETDLEKIWEKNKILHAVAQDDTSWGFTDVVEKLTSWLPNLTWLKQLFITIIVVMVLFMSTGNSYSEWKKNQLRWTLESNRYFKRVIDRETLY</sequence>
<evidence type="ECO:0008006" key="5">
    <source>
        <dbReference type="Google" id="ProtNLM"/>
    </source>
</evidence>
<evidence type="ECO:0000313" key="4">
    <source>
        <dbReference type="Proteomes" id="UP000694426"/>
    </source>
</evidence>
<proteinExistence type="predicted"/>
<evidence type="ECO:0000256" key="1">
    <source>
        <dbReference type="ARBA" id="ARBA00023157"/>
    </source>
</evidence>
<dbReference type="SUPFAM" id="SSF58069">
    <property type="entry name" value="Virus ectodomain"/>
    <property type="match status" value="1"/>
</dbReference>
<protein>
    <recommendedName>
        <fullName evidence="5">Envelope protein</fullName>
    </recommendedName>
</protein>
<keyword evidence="2" id="KW-0472">Membrane</keyword>
<accession>A0A8B9CPZ9</accession>
<dbReference type="PANTHER" id="PTHR10424:SF73">
    <property type="entry name" value="ENDOGENOUS RETROVIRUS GROUP FC1 ENV POLYPROTEIN-RELATED"/>
    <property type="match status" value="1"/>
</dbReference>
<keyword evidence="1" id="KW-1015">Disulfide bond</keyword>
<dbReference type="InterPro" id="IPR018154">
    <property type="entry name" value="TLV/ENV_coat_polyprotein"/>
</dbReference>
<organism evidence="3 4">
    <name type="scientific">Anser brachyrhynchus</name>
    <name type="common">Pink-footed goose</name>
    <dbReference type="NCBI Taxonomy" id="132585"/>
    <lineage>
        <taxon>Eukaryota</taxon>
        <taxon>Metazoa</taxon>
        <taxon>Chordata</taxon>
        <taxon>Craniata</taxon>
        <taxon>Vertebrata</taxon>
        <taxon>Euteleostomi</taxon>
        <taxon>Archelosauria</taxon>
        <taxon>Archosauria</taxon>
        <taxon>Dinosauria</taxon>
        <taxon>Saurischia</taxon>
        <taxon>Theropoda</taxon>
        <taxon>Coelurosauria</taxon>
        <taxon>Aves</taxon>
        <taxon>Neognathae</taxon>
        <taxon>Galloanserae</taxon>
        <taxon>Anseriformes</taxon>
        <taxon>Anatidae</taxon>
        <taxon>Anserinae</taxon>
        <taxon>Anser</taxon>
    </lineage>
</organism>
<feature type="transmembrane region" description="Helical" evidence="2">
    <location>
        <begin position="339"/>
        <end position="361"/>
    </location>
</feature>
<evidence type="ECO:0000313" key="3">
    <source>
        <dbReference type="Ensembl" id="ENSABRP00000023094.1"/>
    </source>
</evidence>
<dbReference type="PANTHER" id="PTHR10424">
    <property type="entry name" value="VIRAL ENVELOPE PROTEIN"/>
    <property type="match status" value="1"/>
</dbReference>
<dbReference type="Ensembl" id="ENSABRT00000032369.1">
    <property type="protein sequence ID" value="ENSABRP00000023094.1"/>
    <property type="gene ID" value="ENSABRG00000019488.1"/>
</dbReference>
<keyword evidence="2" id="KW-0812">Transmembrane</keyword>
<reference evidence="3" key="2">
    <citation type="submission" date="2025-09" db="UniProtKB">
        <authorList>
            <consortium name="Ensembl"/>
        </authorList>
    </citation>
    <scope>IDENTIFICATION</scope>
</reference>